<dbReference type="EMBL" id="MU001632">
    <property type="protein sequence ID" value="KAF2486565.1"/>
    <property type="molecule type" value="Genomic_DNA"/>
</dbReference>
<proteinExistence type="predicted"/>
<keyword evidence="2" id="KW-1185">Reference proteome</keyword>
<name>A0A6A6Q2M4_9PEZI</name>
<gene>
    <name evidence="1" type="ORF">BDY17DRAFT_81550</name>
</gene>
<reference evidence="1" key="1">
    <citation type="journal article" date="2020" name="Stud. Mycol.">
        <title>101 Dothideomycetes genomes: a test case for predicting lifestyles and emergence of pathogens.</title>
        <authorList>
            <person name="Haridas S."/>
            <person name="Albert R."/>
            <person name="Binder M."/>
            <person name="Bloem J."/>
            <person name="Labutti K."/>
            <person name="Salamov A."/>
            <person name="Andreopoulos B."/>
            <person name="Baker S."/>
            <person name="Barry K."/>
            <person name="Bills G."/>
            <person name="Bluhm B."/>
            <person name="Cannon C."/>
            <person name="Castanera R."/>
            <person name="Culley D."/>
            <person name="Daum C."/>
            <person name="Ezra D."/>
            <person name="Gonzalez J."/>
            <person name="Henrissat B."/>
            <person name="Kuo A."/>
            <person name="Liang C."/>
            <person name="Lipzen A."/>
            <person name="Lutzoni F."/>
            <person name="Magnuson J."/>
            <person name="Mondo S."/>
            <person name="Nolan M."/>
            <person name="Ohm R."/>
            <person name="Pangilinan J."/>
            <person name="Park H.-J."/>
            <person name="Ramirez L."/>
            <person name="Alfaro M."/>
            <person name="Sun H."/>
            <person name="Tritt A."/>
            <person name="Yoshinaga Y."/>
            <person name="Zwiers L.-H."/>
            <person name="Turgeon B."/>
            <person name="Goodwin S."/>
            <person name="Spatafora J."/>
            <person name="Crous P."/>
            <person name="Grigoriev I."/>
        </authorList>
    </citation>
    <scope>NUCLEOTIDE SEQUENCE</scope>
    <source>
        <strain evidence="1">CBS 113389</strain>
    </source>
</reference>
<evidence type="ECO:0000313" key="1">
    <source>
        <dbReference type="EMBL" id="KAF2486565.1"/>
    </source>
</evidence>
<organism evidence="1 2">
    <name type="scientific">Neohortaea acidophila</name>
    <dbReference type="NCBI Taxonomy" id="245834"/>
    <lineage>
        <taxon>Eukaryota</taxon>
        <taxon>Fungi</taxon>
        <taxon>Dikarya</taxon>
        <taxon>Ascomycota</taxon>
        <taxon>Pezizomycotina</taxon>
        <taxon>Dothideomycetes</taxon>
        <taxon>Dothideomycetidae</taxon>
        <taxon>Mycosphaerellales</taxon>
        <taxon>Teratosphaeriaceae</taxon>
        <taxon>Neohortaea</taxon>
    </lineage>
</organism>
<dbReference type="Proteomes" id="UP000799767">
    <property type="component" value="Unassembled WGS sequence"/>
</dbReference>
<protein>
    <submittedName>
        <fullName evidence="1">Uncharacterized protein</fullName>
    </submittedName>
</protein>
<dbReference type="AlphaFoldDB" id="A0A6A6Q2M4"/>
<sequence>MVGLGGRVGEGACRGPDVLAAAKSSAPLGANTMTNTSRRGVRVEGETRNIWPVQQSTARTGVRQEGEERWGMEARVRRGGISGRRSGGGVLKCKGKSGTRRAWLGSGKGNTATPRVPTSRMAAGVAQTLLSAFPPSSYLPLPSSRRALRLCAWFVPFASASSRRIRQATSALATFCTSFQQRGSVQGR</sequence>
<evidence type="ECO:0000313" key="2">
    <source>
        <dbReference type="Proteomes" id="UP000799767"/>
    </source>
</evidence>
<accession>A0A6A6Q2M4</accession>
<dbReference type="GeneID" id="54479738"/>
<dbReference type="RefSeq" id="XP_033593134.1">
    <property type="nucleotide sequence ID" value="XM_033738737.1"/>
</dbReference>